<protein>
    <submittedName>
        <fullName evidence="8">RNA polymerase sigma-70 factor, ECF subfamily protein</fullName>
    </submittedName>
</protein>
<evidence type="ECO:0000256" key="4">
    <source>
        <dbReference type="ARBA" id="ARBA00023125"/>
    </source>
</evidence>
<dbReference type="NCBIfam" id="TIGR02937">
    <property type="entry name" value="sigma70-ECF"/>
    <property type="match status" value="1"/>
</dbReference>
<dbReference type="GO" id="GO:0016987">
    <property type="term" value="F:sigma factor activity"/>
    <property type="evidence" value="ECO:0007669"/>
    <property type="project" value="UniProtKB-KW"/>
</dbReference>
<organism evidence="8 9">
    <name type="scientific">Enhygromyxa salina</name>
    <dbReference type="NCBI Taxonomy" id="215803"/>
    <lineage>
        <taxon>Bacteria</taxon>
        <taxon>Pseudomonadati</taxon>
        <taxon>Myxococcota</taxon>
        <taxon>Polyangia</taxon>
        <taxon>Nannocystales</taxon>
        <taxon>Nannocystaceae</taxon>
        <taxon>Enhygromyxa</taxon>
    </lineage>
</organism>
<keyword evidence="4" id="KW-0238">DNA-binding</keyword>
<dbReference type="InterPro" id="IPR013325">
    <property type="entry name" value="RNA_pol_sigma_r2"/>
</dbReference>
<dbReference type="Pfam" id="PF04545">
    <property type="entry name" value="Sigma70_r4"/>
    <property type="match status" value="1"/>
</dbReference>
<dbReference type="PANTHER" id="PTHR43133:SF8">
    <property type="entry name" value="RNA POLYMERASE SIGMA FACTOR HI_1459-RELATED"/>
    <property type="match status" value="1"/>
</dbReference>
<dbReference type="InterPro" id="IPR013324">
    <property type="entry name" value="RNA_pol_sigma_r3/r4-like"/>
</dbReference>
<dbReference type="Pfam" id="PF04542">
    <property type="entry name" value="Sigma70_r2"/>
    <property type="match status" value="1"/>
</dbReference>
<dbReference type="SUPFAM" id="SSF88946">
    <property type="entry name" value="Sigma2 domain of RNA polymerase sigma factors"/>
    <property type="match status" value="1"/>
</dbReference>
<evidence type="ECO:0000256" key="2">
    <source>
        <dbReference type="ARBA" id="ARBA00023015"/>
    </source>
</evidence>
<comment type="similarity">
    <text evidence="1">Belongs to the sigma-70 factor family. ECF subfamily.</text>
</comment>
<keyword evidence="5" id="KW-0804">Transcription</keyword>
<evidence type="ECO:0000259" key="7">
    <source>
        <dbReference type="Pfam" id="PF04545"/>
    </source>
</evidence>
<feature type="domain" description="RNA polymerase sigma-70 region 2" evidence="6">
    <location>
        <begin position="67"/>
        <end position="118"/>
    </location>
</feature>
<comment type="caution">
    <text evidence="8">The sequence shown here is derived from an EMBL/GenBank/DDBJ whole genome shotgun (WGS) entry which is preliminary data.</text>
</comment>
<dbReference type="GO" id="GO:0003677">
    <property type="term" value="F:DNA binding"/>
    <property type="evidence" value="ECO:0007669"/>
    <property type="project" value="UniProtKB-KW"/>
</dbReference>
<dbReference type="Gene3D" id="1.10.1740.10">
    <property type="match status" value="1"/>
</dbReference>
<dbReference type="InterPro" id="IPR007627">
    <property type="entry name" value="RNA_pol_sigma70_r2"/>
</dbReference>
<keyword evidence="2" id="KW-0805">Transcription regulation</keyword>
<dbReference type="PANTHER" id="PTHR43133">
    <property type="entry name" value="RNA POLYMERASE ECF-TYPE SIGMA FACTO"/>
    <property type="match status" value="1"/>
</dbReference>
<proteinExistence type="inferred from homology"/>
<dbReference type="InterPro" id="IPR007630">
    <property type="entry name" value="RNA_pol_sigma70_r4"/>
</dbReference>
<dbReference type="SUPFAM" id="SSF88659">
    <property type="entry name" value="Sigma3 and sigma4 domains of RNA polymerase sigma factors"/>
    <property type="match status" value="1"/>
</dbReference>
<evidence type="ECO:0000313" key="9">
    <source>
        <dbReference type="Proteomes" id="UP000031599"/>
    </source>
</evidence>
<dbReference type="InterPro" id="IPR039425">
    <property type="entry name" value="RNA_pol_sigma-70-like"/>
</dbReference>
<dbReference type="Gene3D" id="1.10.10.10">
    <property type="entry name" value="Winged helix-like DNA-binding domain superfamily/Winged helix DNA-binding domain"/>
    <property type="match status" value="1"/>
</dbReference>
<reference evidence="8 9" key="1">
    <citation type="submission" date="2014-12" db="EMBL/GenBank/DDBJ databases">
        <title>Genome assembly of Enhygromyxa salina DSM 15201.</title>
        <authorList>
            <person name="Sharma G."/>
            <person name="Subramanian S."/>
        </authorList>
    </citation>
    <scope>NUCLEOTIDE SEQUENCE [LARGE SCALE GENOMIC DNA]</scope>
    <source>
        <strain evidence="8 9">DSM 15201</strain>
    </source>
</reference>
<dbReference type="RefSeq" id="WP_052546889.1">
    <property type="nucleotide sequence ID" value="NZ_JMCC02000010.1"/>
</dbReference>
<feature type="domain" description="RNA polymerase sigma-70 region 4" evidence="7">
    <location>
        <begin position="161"/>
        <end position="205"/>
    </location>
</feature>
<dbReference type="AlphaFoldDB" id="A0A0C2D5V1"/>
<gene>
    <name evidence="8" type="ORF">DB30_00236</name>
</gene>
<sequence>MPTGLTQAERAELAPNGWSKELLTGFKAGERAALTEVYRMHAEPVALLLRHGFSFEASGTRHRFVGYGSGFELQDVLHETFRRAFEPRSRANYDGIRPYGAYVTTIARNLVLRSFRAREVLFPLEDGEHPTAATLALLDEGPNPERELHDAEVRELVTAFLATLDSDQQRLVQLRFVEGLSQRDAAEALGLGRQRIRTSEKQLRRALLIYLREHGEASLIEGVVAAVGLPALFGAELLRALDEVTR</sequence>
<evidence type="ECO:0000256" key="1">
    <source>
        <dbReference type="ARBA" id="ARBA00010641"/>
    </source>
</evidence>
<dbReference type="GO" id="GO:0006352">
    <property type="term" value="P:DNA-templated transcription initiation"/>
    <property type="evidence" value="ECO:0007669"/>
    <property type="project" value="InterPro"/>
</dbReference>
<dbReference type="InterPro" id="IPR036388">
    <property type="entry name" value="WH-like_DNA-bd_sf"/>
</dbReference>
<accession>A0A0C2D5V1</accession>
<dbReference type="InterPro" id="IPR014284">
    <property type="entry name" value="RNA_pol_sigma-70_dom"/>
</dbReference>
<evidence type="ECO:0000256" key="5">
    <source>
        <dbReference type="ARBA" id="ARBA00023163"/>
    </source>
</evidence>
<dbReference type="Proteomes" id="UP000031599">
    <property type="component" value="Unassembled WGS sequence"/>
</dbReference>
<dbReference type="EMBL" id="JMCC02000010">
    <property type="protein sequence ID" value="KIG18551.1"/>
    <property type="molecule type" value="Genomic_DNA"/>
</dbReference>
<evidence type="ECO:0000259" key="6">
    <source>
        <dbReference type="Pfam" id="PF04542"/>
    </source>
</evidence>
<evidence type="ECO:0000256" key="3">
    <source>
        <dbReference type="ARBA" id="ARBA00023082"/>
    </source>
</evidence>
<keyword evidence="3" id="KW-0731">Sigma factor</keyword>
<evidence type="ECO:0000313" key="8">
    <source>
        <dbReference type="EMBL" id="KIG18551.1"/>
    </source>
</evidence>
<dbReference type="CDD" id="cd06171">
    <property type="entry name" value="Sigma70_r4"/>
    <property type="match status" value="1"/>
</dbReference>
<name>A0A0C2D5V1_9BACT</name>